<dbReference type="Gene3D" id="3.40.190.10">
    <property type="entry name" value="Periplasmic binding protein-like II"/>
    <property type="match status" value="2"/>
</dbReference>
<dbReference type="PANTHER" id="PTHR35936:SF17">
    <property type="entry name" value="ARGININE-BINDING EXTRACELLULAR PROTEIN ARTP"/>
    <property type="match status" value="1"/>
</dbReference>
<dbReference type="OrthoDB" id="9807134at2"/>
<comment type="subcellular location">
    <subcellularLocation>
        <location evidence="1">Periplasm</location>
    </subcellularLocation>
</comment>
<sequence>MRKAIAISLFVCVLGTLFSVNASLGSDRPLRIGVEGALAPFNYTDPSGKVVGFDVELTDAILDASGLTGEWIRQDWDGLIPGIIAGKFDIVSATVSITEERKKRVDFTDPLYRTSIRFVAAKGAFLDDRNSTLRGKRLGAQRATVSSAHLQKHYPDSEVVLYDTQDALRLDLIAGRIDALIADQIATEDSFLKKPEGTGYEFFGSVIKPDDGIGIVLPKGHDELMQRLNSGIATIRSNGKFDQISEKYFGDTDLR</sequence>
<accession>A0A5C4X9E9</accession>
<evidence type="ECO:0000313" key="6">
    <source>
        <dbReference type="Proteomes" id="UP000311605"/>
    </source>
</evidence>
<evidence type="ECO:0000313" key="5">
    <source>
        <dbReference type="EMBL" id="TNM59909.1"/>
    </source>
</evidence>
<reference evidence="5 6" key="1">
    <citation type="submission" date="2019-06" db="EMBL/GenBank/DDBJ databases">
        <title>The draft genome of Rhizobium smilacinae PTYR-5.</title>
        <authorList>
            <person name="Liu L."/>
            <person name="Li L."/>
            <person name="Zhang X."/>
        </authorList>
    </citation>
    <scope>NUCLEOTIDE SEQUENCE [LARGE SCALE GENOMIC DNA]</scope>
    <source>
        <strain evidence="5 6">PTYR-5</strain>
    </source>
</reference>
<name>A0A5C4X9E9_9HYPH</name>
<evidence type="ECO:0000256" key="2">
    <source>
        <dbReference type="ARBA" id="ARBA00022729"/>
    </source>
</evidence>
<comment type="caution">
    <text evidence="5">The sequence shown here is derived from an EMBL/GenBank/DDBJ whole genome shotgun (WGS) entry which is preliminary data.</text>
</comment>
<dbReference type="RefSeq" id="WP_139679433.1">
    <property type="nucleotide sequence ID" value="NZ_VDMN01000011.1"/>
</dbReference>
<dbReference type="InterPro" id="IPR001638">
    <property type="entry name" value="Solute-binding_3/MltF_N"/>
</dbReference>
<dbReference type="EMBL" id="VDMN01000011">
    <property type="protein sequence ID" value="TNM59909.1"/>
    <property type="molecule type" value="Genomic_DNA"/>
</dbReference>
<proteinExistence type="predicted"/>
<dbReference type="SUPFAM" id="SSF53850">
    <property type="entry name" value="Periplasmic binding protein-like II"/>
    <property type="match status" value="1"/>
</dbReference>
<dbReference type="AlphaFoldDB" id="A0A5C4X9E9"/>
<gene>
    <name evidence="5" type="ORF">FHP24_27460</name>
</gene>
<protein>
    <submittedName>
        <fullName evidence="5">Transporter substrate-binding domain-containing protein</fullName>
    </submittedName>
</protein>
<keyword evidence="6" id="KW-1185">Reference proteome</keyword>
<dbReference type="GO" id="GO:0042597">
    <property type="term" value="C:periplasmic space"/>
    <property type="evidence" value="ECO:0007669"/>
    <property type="project" value="UniProtKB-SubCell"/>
</dbReference>
<feature type="chain" id="PRO_5022668554" evidence="3">
    <location>
        <begin position="23"/>
        <end position="255"/>
    </location>
</feature>
<organism evidence="5 6">
    <name type="scientific">Aliirhizobium smilacinae</name>
    <dbReference type="NCBI Taxonomy" id="1395944"/>
    <lineage>
        <taxon>Bacteria</taxon>
        <taxon>Pseudomonadati</taxon>
        <taxon>Pseudomonadota</taxon>
        <taxon>Alphaproteobacteria</taxon>
        <taxon>Hyphomicrobiales</taxon>
        <taxon>Rhizobiaceae</taxon>
        <taxon>Aliirhizobium</taxon>
    </lineage>
</organism>
<keyword evidence="2 3" id="KW-0732">Signal</keyword>
<feature type="signal peptide" evidence="3">
    <location>
        <begin position="1"/>
        <end position="22"/>
    </location>
</feature>
<evidence type="ECO:0000259" key="4">
    <source>
        <dbReference type="SMART" id="SM00062"/>
    </source>
</evidence>
<dbReference type="Pfam" id="PF00497">
    <property type="entry name" value="SBP_bac_3"/>
    <property type="match status" value="1"/>
</dbReference>
<dbReference type="SMART" id="SM00062">
    <property type="entry name" value="PBPb"/>
    <property type="match status" value="1"/>
</dbReference>
<evidence type="ECO:0000256" key="1">
    <source>
        <dbReference type="ARBA" id="ARBA00004418"/>
    </source>
</evidence>
<feature type="domain" description="Solute-binding protein family 3/N-terminal" evidence="4">
    <location>
        <begin position="29"/>
        <end position="252"/>
    </location>
</feature>
<evidence type="ECO:0000256" key="3">
    <source>
        <dbReference type="SAM" id="SignalP"/>
    </source>
</evidence>
<dbReference type="Proteomes" id="UP000311605">
    <property type="component" value="Unassembled WGS sequence"/>
</dbReference>
<dbReference type="PANTHER" id="PTHR35936">
    <property type="entry name" value="MEMBRANE-BOUND LYTIC MUREIN TRANSGLYCOSYLASE F"/>
    <property type="match status" value="1"/>
</dbReference>